<reference evidence="2 3" key="1">
    <citation type="submission" date="2013-08" db="EMBL/GenBank/DDBJ databases">
        <title>The genome sequence of Skermanella stibiiresistens.</title>
        <authorList>
            <person name="Zhu W."/>
            <person name="Wang G."/>
        </authorList>
    </citation>
    <scope>NUCLEOTIDE SEQUENCE [LARGE SCALE GENOMIC DNA]</scope>
    <source>
        <strain evidence="2 3">SB22</strain>
    </source>
</reference>
<evidence type="ECO:0000313" key="3">
    <source>
        <dbReference type="Proteomes" id="UP000019486"/>
    </source>
</evidence>
<accession>W9GV13</accession>
<sequence length="257" mass="28479">MSLKRRTYVVGVSLSLSSEEIQVEEEMSVVHLGDPPFTLAVAAPGDPREPMLTLSDGSFLTDIAWLTPKRAKGRVLFSLLEGAAEAVEFQLDMTDEMLSELTTEVDRAEKRLSGKTGEPGETEADDDDEVDPVEDFIERVNNGEISELDVLDFDTIEDFRRVLGDDMTEDDFQYHRATMDELVEEARVRGLPVIRTTADAHEFRDWLARNEGVEPGPHAMIAFAEYLRARQLERAASADAAVDSSNDPSNDNAATGK</sequence>
<proteinExistence type="predicted"/>
<dbReference type="RefSeq" id="WP_037460546.1">
    <property type="nucleotide sequence ID" value="NZ_AVFL01000042.1"/>
</dbReference>
<dbReference type="EMBL" id="AVFL01000042">
    <property type="protein sequence ID" value="EWY36506.1"/>
    <property type="molecule type" value="Genomic_DNA"/>
</dbReference>
<feature type="compositionally biased region" description="Acidic residues" evidence="1">
    <location>
        <begin position="120"/>
        <end position="131"/>
    </location>
</feature>
<protein>
    <submittedName>
        <fullName evidence="2">Uncharacterized protein</fullName>
    </submittedName>
</protein>
<dbReference type="STRING" id="1385369.N825_26565"/>
<evidence type="ECO:0000256" key="1">
    <source>
        <dbReference type="SAM" id="MobiDB-lite"/>
    </source>
</evidence>
<keyword evidence="3" id="KW-1185">Reference proteome</keyword>
<feature type="region of interest" description="Disordered" evidence="1">
    <location>
        <begin position="104"/>
        <end position="131"/>
    </location>
</feature>
<evidence type="ECO:0000313" key="2">
    <source>
        <dbReference type="EMBL" id="EWY36506.1"/>
    </source>
</evidence>
<name>W9GV13_9PROT</name>
<comment type="caution">
    <text evidence="2">The sequence shown here is derived from an EMBL/GenBank/DDBJ whole genome shotgun (WGS) entry which is preliminary data.</text>
</comment>
<dbReference type="Proteomes" id="UP000019486">
    <property type="component" value="Unassembled WGS sequence"/>
</dbReference>
<dbReference type="OrthoDB" id="7347127at2"/>
<dbReference type="AlphaFoldDB" id="W9GV13"/>
<organism evidence="2 3">
    <name type="scientific">Skermanella stibiiresistens SB22</name>
    <dbReference type="NCBI Taxonomy" id="1385369"/>
    <lineage>
        <taxon>Bacteria</taxon>
        <taxon>Pseudomonadati</taxon>
        <taxon>Pseudomonadota</taxon>
        <taxon>Alphaproteobacteria</taxon>
        <taxon>Rhodospirillales</taxon>
        <taxon>Azospirillaceae</taxon>
        <taxon>Skermanella</taxon>
    </lineage>
</organism>
<gene>
    <name evidence="2" type="ORF">N825_26565</name>
</gene>
<feature type="region of interest" description="Disordered" evidence="1">
    <location>
        <begin position="237"/>
        <end position="257"/>
    </location>
</feature>